<dbReference type="Proteomes" id="UP000584642">
    <property type="component" value="Unassembled WGS sequence"/>
</dbReference>
<dbReference type="InterPro" id="IPR036869">
    <property type="entry name" value="J_dom_sf"/>
</dbReference>
<dbReference type="RefSeq" id="WP_180282413.1">
    <property type="nucleotide sequence ID" value="NZ_JABFDB010000008.1"/>
</dbReference>
<evidence type="ECO:0008006" key="3">
    <source>
        <dbReference type="Google" id="ProtNLM"/>
    </source>
</evidence>
<evidence type="ECO:0000313" key="1">
    <source>
        <dbReference type="EMBL" id="NYZ20650.1"/>
    </source>
</evidence>
<gene>
    <name evidence="1" type="ORF">HND93_13090</name>
</gene>
<reference evidence="1 2" key="1">
    <citation type="submission" date="2020-05" db="EMBL/GenBank/DDBJ databases">
        <title>Azospirillum oleiclasticum sp. nov, a nitrogen-fixing and heavy crude oil-emulsifying bacterium isolated from the crude oil of Yumen Oilfield.</title>
        <authorList>
            <person name="Wu D."/>
            <person name="Cai M."/>
            <person name="Zhang X."/>
        </authorList>
    </citation>
    <scope>NUCLEOTIDE SEQUENCE [LARGE SCALE GENOMIC DNA]</scope>
    <source>
        <strain evidence="1 2">ROY-1-1-2</strain>
    </source>
</reference>
<comment type="caution">
    <text evidence="1">The sequence shown here is derived from an EMBL/GenBank/DDBJ whole genome shotgun (WGS) entry which is preliminary data.</text>
</comment>
<proteinExistence type="predicted"/>
<dbReference type="SUPFAM" id="SSF46565">
    <property type="entry name" value="Chaperone J-domain"/>
    <property type="match status" value="1"/>
</dbReference>
<evidence type="ECO:0000313" key="2">
    <source>
        <dbReference type="Proteomes" id="UP000584642"/>
    </source>
</evidence>
<name>A0ABX2TA08_9PROT</name>
<keyword evidence="2" id="KW-1185">Reference proteome</keyword>
<accession>A0ABX2TA08</accession>
<dbReference type="EMBL" id="JABFDB010000008">
    <property type="protein sequence ID" value="NYZ20650.1"/>
    <property type="molecule type" value="Genomic_DNA"/>
</dbReference>
<sequence>MTAPDGFSFDPLPGAAEGVAFPGASVSAGTALPGATVQQPVPCDPGFARRVAELAARRGGTPTAIASAALLLGSAAAEDPGPGPGVLVLHLPRREDPAAVRRALAAALDLAEGATVPAAQADRLRNRVETLEYRAKSLANALERVSFRPLDGGVREVRDAAQIFGFGNEWCFDEDRVVRRFRELAPVYHPDTGVVACRERMAQLIEARNLLIRHVRVAYRAGAWRHRG</sequence>
<organism evidence="1 2">
    <name type="scientific">Azospirillum oleiclasticum</name>
    <dbReference type="NCBI Taxonomy" id="2735135"/>
    <lineage>
        <taxon>Bacteria</taxon>
        <taxon>Pseudomonadati</taxon>
        <taxon>Pseudomonadota</taxon>
        <taxon>Alphaproteobacteria</taxon>
        <taxon>Rhodospirillales</taxon>
        <taxon>Azospirillaceae</taxon>
        <taxon>Azospirillum</taxon>
    </lineage>
</organism>
<protein>
    <recommendedName>
        <fullName evidence="3">J domain-containing protein</fullName>
    </recommendedName>
</protein>